<comment type="caution">
    <text evidence="2">The sequence shown here is derived from an EMBL/GenBank/DDBJ whole genome shotgun (WGS) entry which is preliminary data.</text>
</comment>
<gene>
    <name evidence="2" type="ORF">I2H31_18215</name>
</gene>
<protein>
    <submittedName>
        <fullName evidence="2">Uncharacterized protein</fullName>
    </submittedName>
</protein>
<dbReference type="Proteomes" id="UP000618931">
    <property type="component" value="Unassembled WGS sequence"/>
</dbReference>
<evidence type="ECO:0000313" key="2">
    <source>
        <dbReference type="EMBL" id="MBF9223043.1"/>
    </source>
</evidence>
<name>A0ABS0I7V1_9BACT</name>
<feature type="compositionally biased region" description="Basic and acidic residues" evidence="1">
    <location>
        <begin position="16"/>
        <end position="25"/>
    </location>
</feature>
<reference evidence="2 3" key="1">
    <citation type="submission" date="2020-11" db="EMBL/GenBank/DDBJ databases">
        <authorList>
            <person name="Kim M.K."/>
        </authorList>
    </citation>
    <scope>NUCLEOTIDE SEQUENCE [LARGE SCALE GENOMIC DNA]</scope>
    <source>
        <strain evidence="2 3">BT662</strain>
    </source>
</reference>
<feature type="region of interest" description="Disordered" evidence="1">
    <location>
        <begin position="1"/>
        <end position="33"/>
    </location>
</feature>
<dbReference type="EMBL" id="JADQDM010000011">
    <property type="protein sequence ID" value="MBF9223043.1"/>
    <property type="molecule type" value="Genomic_DNA"/>
</dbReference>
<dbReference type="RefSeq" id="WP_196294490.1">
    <property type="nucleotide sequence ID" value="NZ_JADQDM010000011.1"/>
</dbReference>
<keyword evidence="3" id="KW-1185">Reference proteome</keyword>
<proteinExistence type="predicted"/>
<evidence type="ECO:0000313" key="3">
    <source>
        <dbReference type="Proteomes" id="UP000618931"/>
    </source>
</evidence>
<feature type="compositionally biased region" description="Polar residues" evidence="1">
    <location>
        <begin position="1"/>
        <end position="12"/>
    </location>
</feature>
<accession>A0ABS0I7V1</accession>
<sequence length="236" mass="25615">MSTSSTEPSATGATPDPKKTPKRDPSLPPGEFELGTLGLKAADAWDASPLPGLLWCSKAQFRAAVLAFRASMSTAAATDDDLSPAAQRLRELDEQAETSLKFVKNYLTEQHGSRKKGEAYYETFGLVKEGRDWGLPSGRPARAEALAKLVGALAASDYAASKYGTAFWKPIAKEYAPLAATSSDVRGETAKASGTKNADEDTLRPMLRALRQHIKTNFPETYKAEWRGFGYLKESY</sequence>
<organism evidence="2 3">
    <name type="scientific">Hymenobacter ruricola</name>
    <dbReference type="NCBI Taxonomy" id="2791023"/>
    <lineage>
        <taxon>Bacteria</taxon>
        <taxon>Pseudomonadati</taxon>
        <taxon>Bacteroidota</taxon>
        <taxon>Cytophagia</taxon>
        <taxon>Cytophagales</taxon>
        <taxon>Hymenobacteraceae</taxon>
        <taxon>Hymenobacter</taxon>
    </lineage>
</organism>
<evidence type="ECO:0000256" key="1">
    <source>
        <dbReference type="SAM" id="MobiDB-lite"/>
    </source>
</evidence>